<dbReference type="SUPFAM" id="SSF63862">
    <property type="entry name" value="Thiamin pyrophosphokinase, substrate-binding domain"/>
    <property type="match status" value="1"/>
</dbReference>
<name>A0A5J6SLD6_9BACI</name>
<dbReference type="InterPro" id="IPR006282">
    <property type="entry name" value="Thi_PPkinase"/>
</dbReference>
<evidence type="ECO:0000313" key="7">
    <source>
        <dbReference type="EMBL" id="QFF98492.1"/>
    </source>
</evidence>
<dbReference type="InterPro" id="IPR007371">
    <property type="entry name" value="TPK_catalytic"/>
</dbReference>
<evidence type="ECO:0000256" key="2">
    <source>
        <dbReference type="ARBA" id="ARBA00022741"/>
    </source>
</evidence>
<dbReference type="GO" id="GO:0030975">
    <property type="term" value="F:thiamine binding"/>
    <property type="evidence" value="ECO:0007669"/>
    <property type="project" value="InterPro"/>
</dbReference>
<dbReference type="PANTHER" id="PTHR41299:SF1">
    <property type="entry name" value="THIAMINE PYROPHOSPHOKINASE"/>
    <property type="match status" value="1"/>
</dbReference>
<gene>
    <name evidence="7" type="ORF">PB01_06440</name>
</gene>
<dbReference type="InterPro" id="IPR036371">
    <property type="entry name" value="TPK_B1-bd_sf"/>
</dbReference>
<dbReference type="OrthoDB" id="9804377at2"/>
<accession>A0A5J6SLD6</accession>
<evidence type="ECO:0000256" key="4">
    <source>
        <dbReference type="ARBA" id="ARBA00022840"/>
    </source>
</evidence>
<dbReference type="Gene3D" id="3.40.50.10240">
    <property type="entry name" value="Thiamin pyrophosphokinase, catalytic domain"/>
    <property type="match status" value="1"/>
</dbReference>
<dbReference type="SUPFAM" id="SSF63999">
    <property type="entry name" value="Thiamin pyrophosphokinase, catalytic domain"/>
    <property type="match status" value="1"/>
</dbReference>
<dbReference type="GO" id="GO:0006772">
    <property type="term" value="P:thiamine metabolic process"/>
    <property type="evidence" value="ECO:0007669"/>
    <property type="project" value="UniProtKB-UniRule"/>
</dbReference>
<evidence type="ECO:0000256" key="1">
    <source>
        <dbReference type="ARBA" id="ARBA00022679"/>
    </source>
</evidence>
<dbReference type="SMART" id="SM00983">
    <property type="entry name" value="TPK_B1_binding"/>
    <property type="match status" value="1"/>
</dbReference>
<dbReference type="GO" id="GO:0016301">
    <property type="term" value="F:kinase activity"/>
    <property type="evidence" value="ECO:0007669"/>
    <property type="project" value="UniProtKB-KW"/>
</dbReference>
<protein>
    <recommendedName>
        <fullName evidence="5">Thiamine diphosphokinase</fullName>
        <ecNumber evidence="5">2.7.6.2</ecNumber>
    </recommendedName>
</protein>
<evidence type="ECO:0000259" key="6">
    <source>
        <dbReference type="SMART" id="SM00983"/>
    </source>
</evidence>
<dbReference type="Pfam" id="PF04263">
    <property type="entry name" value="TPK_catalytic"/>
    <property type="match status" value="1"/>
</dbReference>
<dbReference type="Pfam" id="PF04265">
    <property type="entry name" value="TPK_B1_binding"/>
    <property type="match status" value="1"/>
</dbReference>
<dbReference type="Proteomes" id="UP000325517">
    <property type="component" value="Chromosome"/>
</dbReference>
<dbReference type="GO" id="GO:0009229">
    <property type="term" value="P:thiamine diphosphate biosynthetic process"/>
    <property type="evidence" value="ECO:0007669"/>
    <property type="project" value="InterPro"/>
</dbReference>
<dbReference type="InterPro" id="IPR036759">
    <property type="entry name" value="TPK_catalytic_sf"/>
</dbReference>
<dbReference type="EC" id="2.7.6.2" evidence="5"/>
<evidence type="ECO:0000256" key="3">
    <source>
        <dbReference type="ARBA" id="ARBA00022777"/>
    </source>
</evidence>
<feature type="domain" description="Thiamin pyrophosphokinase thiamin-binding" evidence="6">
    <location>
        <begin position="146"/>
        <end position="212"/>
    </location>
</feature>
<dbReference type="KEGG" id="psyo:PB01_06440"/>
<keyword evidence="8" id="KW-1185">Reference proteome</keyword>
<dbReference type="GO" id="GO:0004788">
    <property type="term" value="F:thiamine diphosphokinase activity"/>
    <property type="evidence" value="ECO:0007669"/>
    <property type="project" value="UniProtKB-UniRule"/>
</dbReference>
<keyword evidence="4" id="KW-0067">ATP-binding</keyword>
<dbReference type="RefSeq" id="WP_151699432.1">
    <property type="nucleotide sequence ID" value="NZ_CP031223.1"/>
</dbReference>
<sequence length="218" mass="24805">MKSVIVCSGGPVEEVVDFRQLPFSKEETVFIGADRGALHLLTNGITPNEIIGDFDSLLEEEYQFLRKSVKKMTIMPPEKDETDTHLAILRALTYNPDSVILTAVTGGRLDHYEAVLHDMVRFQREYPEIVFYIRNKQNIIRFLLPGKHEIEHDNYFKYVSFFSFGETVEDISLRGFLYEVTEENILIGNAKFTSNQVSGRNGTISITAGICLMIRSSD</sequence>
<dbReference type="AlphaFoldDB" id="A0A5J6SLD6"/>
<proteinExistence type="predicted"/>
<dbReference type="PANTHER" id="PTHR41299">
    <property type="entry name" value="THIAMINE PYROPHOSPHOKINASE"/>
    <property type="match status" value="1"/>
</dbReference>
<keyword evidence="3 7" id="KW-0418">Kinase</keyword>
<keyword evidence="2" id="KW-0547">Nucleotide-binding</keyword>
<dbReference type="EMBL" id="CP031223">
    <property type="protein sequence ID" value="QFF98492.1"/>
    <property type="molecule type" value="Genomic_DNA"/>
</dbReference>
<dbReference type="NCBIfam" id="TIGR01378">
    <property type="entry name" value="thi_PPkinase"/>
    <property type="match status" value="1"/>
</dbReference>
<reference evidence="7 8" key="1">
    <citation type="submission" date="2018-07" db="EMBL/GenBank/DDBJ databases">
        <title>Complete genome sequence of Psychrobacillus sp. PB01, isolated from iceberg, and comparative genome analysis of Psychrobacillus strains.</title>
        <authorList>
            <person name="Lee P.C."/>
        </authorList>
    </citation>
    <scope>NUCLEOTIDE SEQUENCE [LARGE SCALE GENOMIC DNA]</scope>
    <source>
        <strain evidence="7 8">PB01</strain>
    </source>
</reference>
<dbReference type="GO" id="GO:0005524">
    <property type="term" value="F:ATP binding"/>
    <property type="evidence" value="ECO:0007669"/>
    <property type="project" value="UniProtKB-KW"/>
</dbReference>
<dbReference type="InterPro" id="IPR007373">
    <property type="entry name" value="Thiamin_PyroPKinase_B1-bd"/>
</dbReference>
<keyword evidence="1 7" id="KW-0808">Transferase</keyword>
<dbReference type="InterPro" id="IPR053149">
    <property type="entry name" value="TPK"/>
</dbReference>
<dbReference type="CDD" id="cd07995">
    <property type="entry name" value="TPK"/>
    <property type="match status" value="1"/>
</dbReference>
<evidence type="ECO:0000313" key="8">
    <source>
        <dbReference type="Proteomes" id="UP000325517"/>
    </source>
</evidence>
<evidence type="ECO:0000256" key="5">
    <source>
        <dbReference type="NCBIfam" id="TIGR01378"/>
    </source>
</evidence>
<organism evidence="7 8">
    <name type="scientific">Psychrobacillus glaciei</name>
    <dbReference type="NCBI Taxonomy" id="2283160"/>
    <lineage>
        <taxon>Bacteria</taxon>
        <taxon>Bacillati</taxon>
        <taxon>Bacillota</taxon>
        <taxon>Bacilli</taxon>
        <taxon>Bacillales</taxon>
        <taxon>Bacillaceae</taxon>
        <taxon>Psychrobacillus</taxon>
    </lineage>
</organism>